<feature type="transmembrane region" description="Helical" evidence="1">
    <location>
        <begin position="65"/>
        <end position="86"/>
    </location>
</feature>
<dbReference type="InterPro" id="IPR004314">
    <property type="entry name" value="Neprosin"/>
</dbReference>
<feature type="domain" description="Neprosin PEP catalytic" evidence="2">
    <location>
        <begin position="21"/>
        <end position="294"/>
    </location>
</feature>
<dbReference type="OrthoDB" id="1858978at2759"/>
<evidence type="ECO:0000256" key="1">
    <source>
        <dbReference type="SAM" id="Phobius"/>
    </source>
</evidence>
<evidence type="ECO:0000313" key="3">
    <source>
        <dbReference type="EMBL" id="KAF8379158.1"/>
    </source>
</evidence>
<dbReference type="PANTHER" id="PTHR31589:SF232">
    <property type="entry name" value="NEPROSIN DOMAIN-CONTAINING PROTEIN"/>
    <property type="match status" value="1"/>
</dbReference>
<evidence type="ECO:0000259" key="2">
    <source>
        <dbReference type="PROSITE" id="PS52045"/>
    </source>
</evidence>
<dbReference type="Proteomes" id="UP000655225">
    <property type="component" value="Unassembled WGS sequence"/>
</dbReference>
<keyword evidence="1" id="KW-0472">Membrane</keyword>
<evidence type="ECO:0000313" key="4">
    <source>
        <dbReference type="Proteomes" id="UP000655225"/>
    </source>
</evidence>
<proteinExistence type="predicted"/>
<dbReference type="PANTHER" id="PTHR31589">
    <property type="entry name" value="PROTEIN, PUTATIVE (DUF239)-RELATED-RELATED"/>
    <property type="match status" value="1"/>
</dbReference>
<protein>
    <recommendedName>
        <fullName evidence="2">Neprosin PEP catalytic domain-containing protein</fullName>
    </recommendedName>
</protein>
<dbReference type="InterPro" id="IPR053168">
    <property type="entry name" value="Glutamic_endopeptidase"/>
</dbReference>
<keyword evidence="1" id="KW-0812">Transmembrane</keyword>
<dbReference type="EMBL" id="JABCRI010000022">
    <property type="protein sequence ID" value="KAF8379158.1"/>
    <property type="molecule type" value="Genomic_DNA"/>
</dbReference>
<dbReference type="InterPro" id="IPR025521">
    <property type="entry name" value="Neprosin_propep"/>
</dbReference>
<dbReference type="PROSITE" id="PS52045">
    <property type="entry name" value="NEPROSIN_PEP_CD"/>
    <property type="match status" value="1"/>
</dbReference>
<sequence length="295" mass="34147">MLVEQLWFGRRRDMELERQLKLINKTTLKTIQTEYGDVIDCIDIQKQLAFDHPLLKNHKIQVQNYILIFFFTTFIAFSLNTIQATWLRDYTVITAAVCLHIGLLTSFWNNIYIYIYIYIYADGYHKTGCWNILCPSFVKIDKEVTLGEVLTNTSAYNGIQFEMMVLIYQDQVTGNWWFVFTEENIHVGYWPKSIFTHLAKGASQVSWGGRTSSRPEAPSAQMGSGYFPNDNFRHACFFRQIQYINGSHALQGPELYETIEYIDKPDCYNLKYYGDRGNDMGCAFLFGGRGGNCGT</sequence>
<reference evidence="3 4" key="1">
    <citation type="submission" date="2020-04" db="EMBL/GenBank/DDBJ databases">
        <title>Plant Genome Project.</title>
        <authorList>
            <person name="Zhang R.-G."/>
        </authorList>
    </citation>
    <scope>NUCLEOTIDE SEQUENCE [LARGE SCALE GENOMIC DNA]</scope>
    <source>
        <strain evidence="3">YNK0</strain>
        <tissue evidence="3">Leaf</tissue>
    </source>
</reference>
<feature type="transmembrane region" description="Helical" evidence="1">
    <location>
        <begin position="92"/>
        <end position="117"/>
    </location>
</feature>
<keyword evidence="1" id="KW-1133">Transmembrane helix</keyword>
<keyword evidence="4" id="KW-1185">Reference proteome</keyword>
<gene>
    <name evidence="3" type="ORF">HHK36_028587</name>
</gene>
<organism evidence="3 4">
    <name type="scientific">Tetracentron sinense</name>
    <name type="common">Spur-leaf</name>
    <dbReference type="NCBI Taxonomy" id="13715"/>
    <lineage>
        <taxon>Eukaryota</taxon>
        <taxon>Viridiplantae</taxon>
        <taxon>Streptophyta</taxon>
        <taxon>Embryophyta</taxon>
        <taxon>Tracheophyta</taxon>
        <taxon>Spermatophyta</taxon>
        <taxon>Magnoliopsida</taxon>
        <taxon>Trochodendrales</taxon>
        <taxon>Trochodendraceae</taxon>
        <taxon>Tetracentron</taxon>
    </lineage>
</organism>
<name>A0A834YCQ7_TETSI</name>
<dbReference type="AlphaFoldDB" id="A0A834YCQ7"/>
<dbReference type="OMA" id="IDCIDIQ"/>
<dbReference type="Pfam" id="PF14365">
    <property type="entry name" value="Neprosin_AP"/>
    <property type="match status" value="1"/>
</dbReference>
<comment type="caution">
    <text evidence="3">The sequence shown here is derived from an EMBL/GenBank/DDBJ whole genome shotgun (WGS) entry which is preliminary data.</text>
</comment>
<accession>A0A834YCQ7</accession>
<dbReference type="Pfam" id="PF03080">
    <property type="entry name" value="Neprosin"/>
    <property type="match status" value="1"/>
</dbReference>